<evidence type="ECO:0000256" key="9">
    <source>
        <dbReference type="PIRSR" id="PIRSR002419-1"/>
    </source>
</evidence>
<proteinExistence type="inferred from homology"/>
<feature type="transmembrane region" description="Helical" evidence="10">
    <location>
        <begin position="21"/>
        <end position="47"/>
    </location>
</feature>
<keyword evidence="9" id="KW-1015">Disulfide bond</keyword>
<feature type="transmembrane region" description="Helical" evidence="10">
    <location>
        <begin position="75"/>
        <end position="96"/>
    </location>
</feature>
<feature type="disulfide bond" evidence="9">
    <location>
        <begin position="174"/>
        <end position="189"/>
    </location>
</feature>
<comment type="subcellular location">
    <subcellularLocation>
        <location evidence="1">Endomembrane system</location>
        <topology evidence="1">Multi-pass membrane protein</topology>
    </subcellularLocation>
    <subcellularLocation>
        <location evidence="10">Membrane</location>
        <topology evidence="10">Multi-pass membrane protein</topology>
    </subcellularLocation>
</comment>
<dbReference type="GO" id="GO:0005886">
    <property type="term" value="C:plasma membrane"/>
    <property type="evidence" value="ECO:0007669"/>
    <property type="project" value="TreeGrafter"/>
</dbReference>
<keyword evidence="3 10" id="KW-0812">Transmembrane</keyword>
<name>A0A146ZNH1_FUNHE</name>
<dbReference type="PRINTS" id="PR00259">
    <property type="entry name" value="TMFOUR"/>
</dbReference>
<evidence type="ECO:0000256" key="4">
    <source>
        <dbReference type="ARBA" id="ARBA00022989"/>
    </source>
</evidence>
<evidence type="ECO:0000256" key="7">
    <source>
        <dbReference type="ARBA" id="ARBA00046464"/>
    </source>
</evidence>
<dbReference type="Gene3D" id="1.10.1450.10">
    <property type="entry name" value="Tetraspanin"/>
    <property type="match status" value="1"/>
</dbReference>
<dbReference type="SUPFAM" id="SSF48652">
    <property type="entry name" value="Tetraspanin"/>
    <property type="match status" value="1"/>
</dbReference>
<dbReference type="PIRSF" id="PIRSF002419">
    <property type="entry name" value="Tetraspanin"/>
    <property type="match status" value="1"/>
</dbReference>
<keyword evidence="13" id="KW-1185">Reference proteome</keyword>
<evidence type="ECO:0000256" key="1">
    <source>
        <dbReference type="ARBA" id="ARBA00004127"/>
    </source>
</evidence>
<evidence type="ECO:0000313" key="13">
    <source>
        <dbReference type="Proteomes" id="UP000265000"/>
    </source>
</evidence>
<reference evidence="11" key="1">
    <citation type="submission" date="2015-01" db="EMBL/GenBank/DDBJ databases">
        <title>EvidentialGene: Evidence-directed Construction of Complete mRNA Transcriptomes without Genomes.</title>
        <authorList>
            <person name="Gilbert D.G."/>
        </authorList>
    </citation>
    <scope>NUCLEOTIDE SEQUENCE</scope>
</reference>
<accession>A0A146ZNH1</accession>
<evidence type="ECO:0000256" key="6">
    <source>
        <dbReference type="ARBA" id="ARBA00023180"/>
    </source>
</evidence>
<dbReference type="GeneTree" id="ENSGT00940000155083"/>
<keyword evidence="6" id="KW-0325">Glycoprotein</keyword>
<feature type="transmembrane region" description="Helical" evidence="10">
    <location>
        <begin position="108"/>
        <end position="131"/>
    </location>
</feature>
<keyword evidence="4 10" id="KW-1133">Transmembrane helix</keyword>
<dbReference type="STRING" id="8078.ENSFHEP00000005353"/>
<dbReference type="Pfam" id="PF00335">
    <property type="entry name" value="Tetraspanin"/>
    <property type="match status" value="1"/>
</dbReference>
<comment type="similarity">
    <text evidence="2 10">Belongs to the tetraspanin (TM4SF) family.</text>
</comment>
<dbReference type="GO" id="GO:0012505">
    <property type="term" value="C:endomembrane system"/>
    <property type="evidence" value="ECO:0007669"/>
    <property type="project" value="UniProtKB-SubCell"/>
</dbReference>
<evidence type="ECO:0000313" key="11">
    <source>
        <dbReference type="EMBL" id="JAR67515.1"/>
    </source>
</evidence>
<dbReference type="PANTHER" id="PTHR19282">
    <property type="entry name" value="TETRASPANIN"/>
    <property type="match status" value="1"/>
</dbReference>
<protein>
    <recommendedName>
        <fullName evidence="10">Tetraspanin</fullName>
    </recommendedName>
</protein>
<reference evidence="12" key="2">
    <citation type="submission" date="2025-05" db="UniProtKB">
        <authorList>
            <consortium name="Ensembl"/>
        </authorList>
    </citation>
    <scope>IDENTIFICATION</scope>
</reference>
<evidence type="ECO:0000256" key="2">
    <source>
        <dbReference type="ARBA" id="ARBA00006840"/>
    </source>
</evidence>
<dbReference type="AlphaFoldDB" id="A0A146ZNH1"/>
<comment type="function">
    <text evidence="8">Structural component of specialized membrane microdomains known as tetraspanin-enriched microdomains (TERMs), which act as platforms for receptor clustering and signaling. Participates thereby in diverse biological functions such as cell signal transduction, adhesion, migration and protein trafficking. Regulates neuronal differentiation in response to NGF by facilitating NGF-mediated activation of NTRK1/TRKA receptor tyrosine kinase and subsequent downstream signaling pathways. Plays a role in the inhibition of TNFalpha-induced apoptosis. Mechanistically, inhibits the NF-kappa-B signaling pathway by blocking phosphorylation of CHUK. Also promotes the stability of the thiamine transporter 1/SLC19A2 in intestinal epithelial cells leading to an increase of thiamine uptake process.</text>
</comment>
<evidence type="ECO:0000256" key="3">
    <source>
        <dbReference type="ARBA" id="ARBA00022692"/>
    </source>
</evidence>
<comment type="subunit">
    <text evidence="7">Interacts with SLC19A2. Interacts with NTRK1/TRKA.</text>
</comment>
<dbReference type="Ensembl" id="ENSFHET00000007306.1">
    <property type="protein sequence ID" value="ENSFHEP00000005353.1"/>
    <property type="gene ID" value="ENSFHEG00000006319.1"/>
</dbReference>
<dbReference type="Proteomes" id="UP000265000">
    <property type="component" value="Unplaced"/>
</dbReference>
<dbReference type="InterPro" id="IPR000301">
    <property type="entry name" value="Tetraspanin_animals"/>
</dbReference>
<evidence type="ECO:0000313" key="12">
    <source>
        <dbReference type="Ensembl" id="ENSFHEP00000005353.1"/>
    </source>
</evidence>
<dbReference type="PANTHER" id="PTHR19282:SF216">
    <property type="entry name" value="TETRASPANIN-1"/>
    <property type="match status" value="1"/>
</dbReference>
<keyword evidence="5 10" id="KW-0472">Membrane</keyword>
<dbReference type="InterPro" id="IPR018499">
    <property type="entry name" value="Tetraspanin/Peripherin"/>
</dbReference>
<feature type="transmembrane region" description="Helical" evidence="10">
    <location>
        <begin position="218"/>
        <end position="240"/>
    </location>
</feature>
<evidence type="ECO:0000256" key="5">
    <source>
        <dbReference type="ARBA" id="ARBA00023136"/>
    </source>
</evidence>
<organism evidence="11">
    <name type="scientific">Fundulus heteroclitus</name>
    <name type="common">Killifish</name>
    <name type="synonym">Mummichog</name>
    <dbReference type="NCBI Taxonomy" id="8078"/>
    <lineage>
        <taxon>Eukaryota</taxon>
        <taxon>Metazoa</taxon>
        <taxon>Chordata</taxon>
        <taxon>Craniata</taxon>
        <taxon>Vertebrata</taxon>
        <taxon>Euteleostomi</taxon>
        <taxon>Actinopterygii</taxon>
        <taxon>Neopterygii</taxon>
        <taxon>Teleostei</taxon>
        <taxon>Neoteleostei</taxon>
        <taxon>Acanthomorphata</taxon>
        <taxon>Ovalentaria</taxon>
        <taxon>Atherinomorphae</taxon>
        <taxon>Cyprinodontiformes</taxon>
        <taxon>Fundulidae</taxon>
        <taxon>Fundulus</taxon>
    </lineage>
</organism>
<dbReference type="InterPro" id="IPR008952">
    <property type="entry name" value="Tetraspanin_EC2_sf"/>
</dbReference>
<dbReference type="EMBL" id="GCES01018808">
    <property type="protein sequence ID" value="JAR67515.1"/>
    <property type="molecule type" value="Transcribed_RNA"/>
</dbReference>
<evidence type="ECO:0000256" key="10">
    <source>
        <dbReference type="RuleBase" id="RU361218"/>
    </source>
</evidence>
<sequence>MKSFTDIKLRFIISLGGCGLICKYILIVFNIVFAVAGFASLVFGLWLHSLHNTKEVFDIGSDNDDDNKGSIELKVFNIAVYVLVTLGSIMAAMGIFGEYAACNGKKIALLMFSVLVFLLAVAEITVGALAYSHRHEVGKKLEDLYKDVHQLYVKNEDEAVATILTFLHSLLQCCGLTGNQHNELIKKTCQKLDDILEHIHNHSCSGRVGPYFESKAPLVLGFFIGTGVILIVEGICSSLLSSKIDQDATALE</sequence>
<evidence type="ECO:0000256" key="8">
    <source>
        <dbReference type="ARBA" id="ARBA00054958"/>
    </source>
</evidence>